<keyword evidence="2" id="KW-1185">Reference proteome</keyword>
<dbReference type="Proteomes" id="UP000789901">
    <property type="component" value="Unassembled WGS sequence"/>
</dbReference>
<accession>A0ABN7XEU9</accession>
<name>A0ABN7XEU9_GIGMA</name>
<evidence type="ECO:0000313" key="1">
    <source>
        <dbReference type="EMBL" id="CAG8852539.1"/>
    </source>
</evidence>
<gene>
    <name evidence="1" type="ORF">GMARGA_LOCUS41360</name>
</gene>
<protein>
    <submittedName>
        <fullName evidence="1">35609_t:CDS:1</fullName>
    </submittedName>
</protein>
<feature type="non-terminal residue" evidence="1">
    <location>
        <position position="44"/>
    </location>
</feature>
<feature type="non-terminal residue" evidence="1">
    <location>
        <position position="1"/>
    </location>
</feature>
<dbReference type="EMBL" id="CAJVQB010113115">
    <property type="protein sequence ID" value="CAG8852539.1"/>
    <property type="molecule type" value="Genomic_DNA"/>
</dbReference>
<reference evidence="1 2" key="1">
    <citation type="submission" date="2021-06" db="EMBL/GenBank/DDBJ databases">
        <authorList>
            <person name="Kallberg Y."/>
            <person name="Tangrot J."/>
            <person name="Rosling A."/>
        </authorList>
    </citation>
    <scope>NUCLEOTIDE SEQUENCE [LARGE SCALE GENOMIC DNA]</scope>
    <source>
        <strain evidence="1 2">120-4 pot B 10/14</strain>
    </source>
</reference>
<sequence length="44" mass="5282">DEVDTFDESDKCNKLDEKSKIINKFWEDNEIIQQQPIVKQKNLD</sequence>
<evidence type="ECO:0000313" key="2">
    <source>
        <dbReference type="Proteomes" id="UP000789901"/>
    </source>
</evidence>
<proteinExistence type="predicted"/>
<organism evidence="1 2">
    <name type="scientific">Gigaspora margarita</name>
    <dbReference type="NCBI Taxonomy" id="4874"/>
    <lineage>
        <taxon>Eukaryota</taxon>
        <taxon>Fungi</taxon>
        <taxon>Fungi incertae sedis</taxon>
        <taxon>Mucoromycota</taxon>
        <taxon>Glomeromycotina</taxon>
        <taxon>Glomeromycetes</taxon>
        <taxon>Diversisporales</taxon>
        <taxon>Gigasporaceae</taxon>
        <taxon>Gigaspora</taxon>
    </lineage>
</organism>
<comment type="caution">
    <text evidence="1">The sequence shown here is derived from an EMBL/GenBank/DDBJ whole genome shotgun (WGS) entry which is preliminary data.</text>
</comment>